<keyword evidence="5 7" id="KW-0819">tRNA processing</keyword>
<dbReference type="InterPro" id="IPR029028">
    <property type="entry name" value="Alpha/beta_knot_MTases"/>
</dbReference>
<keyword evidence="1 7" id="KW-0820">tRNA-binding</keyword>
<reference evidence="9 10" key="1">
    <citation type="submission" date="2022-12" db="EMBL/GenBank/DDBJ databases">
        <title>Metagenome assembled genome from gulf of manar.</title>
        <authorList>
            <person name="Kohli P."/>
            <person name="Pk S."/>
            <person name="Venkata Ramana C."/>
            <person name="Sasikala C."/>
        </authorList>
    </citation>
    <scope>NUCLEOTIDE SEQUENCE [LARGE SCALE GENOMIC DNA]</scope>
    <source>
        <strain evidence="9">JB008</strain>
    </source>
</reference>
<organism evidence="9 10">
    <name type="scientific">Candidatus Thalassospirochaeta sargassi</name>
    <dbReference type="NCBI Taxonomy" id="3119039"/>
    <lineage>
        <taxon>Bacteria</taxon>
        <taxon>Pseudomonadati</taxon>
        <taxon>Spirochaetota</taxon>
        <taxon>Spirochaetia</taxon>
        <taxon>Spirochaetales</taxon>
        <taxon>Spirochaetaceae</taxon>
        <taxon>Candidatus Thalassospirochaeta</taxon>
    </lineage>
</organism>
<evidence type="ECO:0000256" key="6">
    <source>
        <dbReference type="ARBA" id="ARBA00022884"/>
    </source>
</evidence>
<evidence type="ECO:0000256" key="2">
    <source>
        <dbReference type="ARBA" id="ARBA00022603"/>
    </source>
</evidence>
<evidence type="ECO:0000259" key="8">
    <source>
        <dbReference type="Pfam" id="PF00588"/>
    </source>
</evidence>
<evidence type="ECO:0000313" key="10">
    <source>
        <dbReference type="Proteomes" id="UP001221217"/>
    </source>
</evidence>
<dbReference type="SUPFAM" id="SSF75217">
    <property type="entry name" value="alpha/beta knot"/>
    <property type="match status" value="1"/>
</dbReference>
<keyword evidence="4 7" id="KW-0949">S-adenosyl-L-methionine</keyword>
<keyword evidence="3 7" id="KW-0808">Transferase</keyword>
<comment type="caution">
    <text evidence="7">Lacks conserved residue(s) required for the propagation of feature annotation.</text>
</comment>
<keyword evidence="6 7" id="KW-0694">RNA-binding</keyword>
<sequence>MKNYDSELMEHLQSFTTENRKSRMMKVLEQRTRYITVVLEDIFQPHNASAVLRSCDGFGIQDVHIIENKNRFSPNKDVDMGTSQWLSINRNSPANSGSCTSECLERLKKDGYRIVATTPHTNDTDLEDFDLNTGKTAIVLGTELEGISREVEESADEFLKIPMHGFVESFNISVACALILHHLSWKLRSSDIGWQLSEEEKAEIQLEWLRKTVNNADSIETRFKSEYKSS</sequence>
<dbReference type="PANTHER" id="PTHR43453">
    <property type="entry name" value="RRNA METHYLASE-LIKE"/>
    <property type="match status" value="1"/>
</dbReference>
<comment type="caution">
    <text evidence="9">The sequence shown here is derived from an EMBL/GenBank/DDBJ whole genome shotgun (WGS) entry which is preliminary data.</text>
</comment>
<evidence type="ECO:0000256" key="5">
    <source>
        <dbReference type="ARBA" id="ARBA00022694"/>
    </source>
</evidence>
<keyword evidence="2 7" id="KW-0489">Methyltransferase</keyword>
<evidence type="ECO:0000313" key="9">
    <source>
        <dbReference type="EMBL" id="MDC7226884.1"/>
    </source>
</evidence>
<evidence type="ECO:0000256" key="1">
    <source>
        <dbReference type="ARBA" id="ARBA00022555"/>
    </source>
</evidence>
<dbReference type="HAMAP" id="MF_02060">
    <property type="entry name" value="tRNA_methyltr_TrmH"/>
    <property type="match status" value="1"/>
</dbReference>
<dbReference type="Proteomes" id="UP001221217">
    <property type="component" value="Unassembled WGS sequence"/>
</dbReference>
<dbReference type="EC" id="2.1.1.34" evidence="7"/>
<dbReference type="InterPro" id="IPR001537">
    <property type="entry name" value="SpoU_MeTrfase"/>
</dbReference>
<comment type="similarity">
    <text evidence="7">Belongs to the class IV-like SAM-binding methyltransferase superfamily. RNA methyltransferase TrmH family.</text>
</comment>
<proteinExistence type="inferred from homology"/>
<dbReference type="PANTHER" id="PTHR43453:SF1">
    <property type="entry name" value="TRNA_RRNA METHYLTRANSFERASE SPOU TYPE DOMAIN-CONTAINING PROTEIN"/>
    <property type="match status" value="1"/>
</dbReference>
<comment type="catalytic activity">
    <reaction evidence="7">
        <text>guanosine(18) in tRNA + S-adenosyl-L-methionine = 2'-O-methylguanosine(18) in tRNA + S-adenosyl-L-homocysteine + H(+)</text>
        <dbReference type="Rhea" id="RHEA:20077"/>
        <dbReference type="Rhea" id="RHEA-COMP:10190"/>
        <dbReference type="Rhea" id="RHEA-COMP:10192"/>
        <dbReference type="ChEBI" id="CHEBI:15378"/>
        <dbReference type="ChEBI" id="CHEBI:57856"/>
        <dbReference type="ChEBI" id="CHEBI:59789"/>
        <dbReference type="ChEBI" id="CHEBI:74269"/>
        <dbReference type="ChEBI" id="CHEBI:74445"/>
        <dbReference type="EC" id="2.1.1.34"/>
    </reaction>
</comment>
<dbReference type="GO" id="GO:0000049">
    <property type="term" value="F:tRNA binding"/>
    <property type="evidence" value="ECO:0007669"/>
    <property type="project" value="UniProtKB-UniRule"/>
</dbReference>
<dbReference type="GO" id="GO:0002938">
    <property type="term" value="P:tRNA guanine ribose methylation"/>
    <property type="evidence" value="ECO:0007669"/>
    <property type="project" value="UniProtKB-UniRule"/>
</dbReference>
<dbReference type="GO" id="GO:0141100">
    <property type="term" value="F:tRNA (guanine(18)-2'-O)-methyltransferase activity"/>
    <property type="evidence" value="ECO:0007669"/>
    <property type="project" value="UniProtKB-UniRule"/>
</dbReference>
<feature type="binding site" evidence="7">
    <location>
        <position position="117"/>
    </location>
    <ligand>
        <name>S-adenosyl-L-methionine</name>
        <dbReference type="ChEBI" id="CHEBI:59789"/>
    </ligand>
</feature>
<dbReference type="Pfam" id="PF00588">
    <property type="entry name" value="SpoU_methylase"/>
    <property type="match status" value="1"/>
</dbReference>
<evidence type="ECO:0000256" key="7">
    <source>
        <dbReference type="HAMAP-Rule" id="MF_02060"/>
    </source>
</evidence>
<name>A0AAJ1IEW2_9SPIO</name>
<evidence type="ECO:0000256" key="3">
    <source>
        <dbReference type="ARBA" id="ARBA00022679"/>
    </source>
</evidence>
<dbReference type="AlphaFoldDB" id="A0AAJ1IEW2"/>
<evidence type="ECO:0000256" key="4">
    <source>
        <dbReference type="ARBA" id="ARBA00022691"/>
    </source>
</evidence>
<gene>
    <name evidence="7" type="primary">trmH</name>
    <name evidence="9" type="ORF">PQJ61_08985</name>
</gene>
<dbReference type="Gene3D" id="3.40.1280.10">
    <property type="match status" value="1"/>
</dbReference>
<protein>
    <recommendedName>
        <fullName evidence="7">tRNA (guanosine(18)-2'-O)-methyltransferase</fullName>
        <ecNumber evidence="7">2.1.1.34</ecNumber>
    </recommendedName>
    <alternativeName>
        <fullName evidence="7">tRNA [Gm18] methyltransferase</fullName>
    </alternativeName>
</protein>
<accession>A0AAJ1IEW2</accession>
<dbReference type="EMBL" id="JAQQAL010000018">
    <property type="protein sequence ID" value="MDC7226884.1"/>
    <property type="molecule type" value="Genomic_DNA"/>
</dbReference>
<comment type="function">
    <text evidence="7">Catalyzes the 2'-O methylation of guanosine at position 18 in tRNA.</text>
</comment>
<dbReference type="InterPro" id="IPR029026">
    <property type="entry name" value="tRNA_m1G_MTases_N"/>
</dbReference>
<dbReference type="CDD" id="cd18092">
    <property type="entry name" value="SpoU-like_TrmH"/>
    <property type="match status" value="1"/>
</dbReference>
<feature type="domain" description="tRNA/rRNA methyltransferase SpoU type" evidence="8">
    <location>
        <begin position="35"/>
        <end position="181"/>
    </location>
</feature>
<feature type="binding site" evidence="7">
    <location>
        <position position="161"/>
    </location>
    <ligand>
        <name>S-adenosyl-L-methionine</name>
        <dbReference type="ChEBI" id="CHEBI:59789"/>
    </ligand>
</feature>
<dbReference type="InterPro" id="IPR033671">
    <property type="entry name" value="TrmH"/>
</dbReference>